<dbReference type="EMBL" id="HACG01011180">
    <property type="protein sequence ID" value="CEK58045.1"/>
    <property type="molecule type" value="Transcribed_RNA"/>
</dbReference>
<name>A0A0B6YRE1_9EUPU</name>
<reference evidence="1" key="1">
    <citation type="submission" date="2014-12" db="EMBL/GenBank/DDBJ databases">
        <title>Insight into the proteome of Arion vulgaris.</title>
        <authorList>
            <person name="Aradska J."/>
            <person name="Bulat T."/>
            <person name="Smidak R."/>
            <person name="Sarate P."/>
            <person name="Gangsoo J."/>
            <person name="Sialana F."/>
            <person name="Bilban M."/>
            <person name="Lubec G."/>
        </authorList>
    </citation>
    <scope>NUCLEOTIDE SEQUENCE</scope>
    <source>
        <tissue evidence="1">Skin</tissue>
    </source>
</reference>
<evidence type="ECO:0000313" key="1">
    <source>
        <dbReference type="EMBL" id="CEK58045.1"/>
    </source>
</evidence>
<accession>A0A0B6YRE1</accession>
<sequence>KFMSGEKLVMQFHVNAMFVGGAQAKFSGFQNNGGDHRKKFRSKWLLLDMWSWNFPDL</sequence>
<proteinExistence type="predicted"/>
<organism evidence="1">
    <name type="scientific">Arion vulgaris</name>
    <dbReference type="NCBI Taxonomy" id="1028688"/>
    <lineage>
        <taxon>Eukaryota</taxon>
        <taxon>Metazoa</taxon>
        <taxon>Spiralia</taxon>
        <taxon>Lophotrochozoa</taxon>
        <taxon>Mollusca</taxon>
        <taxon>Gastropoda</taxon>
        <taxon>Heterobranchia</taxon>
        <taxon>Euthyneura</taxon>
        <taxon>Panpulmonata</taxon>
        <taxon>Eupulmonata</taxon>
        <taxon>Stylommatophora</taxon>
        <taxon>Helicina</taxon>
        <taxon>Arionoidea</taxon>
        <taxon>Arionidae</taxon>
        <taxon>Arion</taxon>
    </lineage>
</organism>
<protein>
    <submittedName>
        <fullName evidence="1">Uncharacterized protein</fullName>
    </submittedName>
</protein>
<feature type="non-terminal residue" evidence="1">
    <location>
        <position position="1"/>
    </location>
</feature>
<gene>
    <name evidence="1" type="primary">ORF31839</name>
</gene>
<dbReference type="AlphaFoldDB" id="A0A0B6YRE1"/>